<feature type="transmembrane region" description="Helical" evidence="6">
    <location>
        <begin position="196"/>
        <end position="216"/>
    </location>
</feature>
<sequence length="477" mass="48211">MTGTRPPGRLAYLAMLGVTAAGTLGGTVINAPLDWIREEFHSTDARVVLAVAAYTVAMAVSVPLAGWLCDRFGAIRVVLAGLALLALAQLLAVFAPSLEMLIVLRAVQGAACAAFPPGVQRSLVILWPEKGSAALAAWAAAIGVGQAMGPPLGGLITQAVGWRGVFCFSAAFSGLLFAVVVLTVPRTAGRRVPLHAPGMGFLMAAVGFAIATVTLVGQRGPWPVELLVGAAAVVCGVVFMVLASRHPDELVPPRLLMEARYMRATAIAMSAMVVTGITLSSLPLWLAQVLGLEPGFVGLVVFTTAAAMALAAPLTSVLQKRLGGWLAVVSALSALLAVTLALGAWLDWGPVGTHTVAEAAGRAAAQAGVAEAQPGAAVPAPVVQALVIVVLLAVLGAALNASQGLAAFSVSQTAGGRNPLAFGLHNTGRFAGLAVGFAWTALTYPLGSMLLVGSGAAVAVAVSLLLVLRGGPLPAQE</sequence>
<evidence type="ECO:0000256" key="4">
    <source>
        <dbReference type="ARBA" id="ARBA00022989"/>
    </source>
</evidence>
<organism evidence="8 9">
    <name type="scientific">Brevibacterium salitolerans</name>
    <dbReference type="NCBI Taxonomy" id="1403566"/>
    <lineage>
        <taxon>Bacteria</taxon>
        <taxon>Bacillati</taxon>
        <taxon>Actinomycetota</taxon>
        <taxon>Actinomycetes</taxon>
        <taxon>Micrococcales</taxon>
        <taxon>Brevibacteriaceae</taxon>
        <taxon>Brevibacterium</taxon>
    </lineage>
</organism>
<dbReference type="InterPro" id="IPR011701">
    <property type="entry name" value="MFS"/>
</dbReference>
<evidence type="ECO:0000256" key="3">
    <source>
        <dbReference type="ARBA" id="ARBA00022692"/>
    </source>
</evidence>
<keyword evidence="2" id="KW-0813">Transport</keyword>
<keyword evidence="4 6" id="KW-1133">Transmembrane helix</keyword>
<feature type="transmembrane region" description="Helical" evidence="6">
    <location>
        <begin position="160"/>
        <end position="184"/>
    </location>
</feature>
<accession>A0ABN2WSN1</accession>
<dbReference type="Proteomes" id="UP001500984">
    <property type="component" value="Unassembled WGS sequence"/>
</dbReference>
<feature type="transmembrane region" description="Helical" evidence="6">
    <location>
        <begin position="74"/>
        <end position="94"/>
    </location>
</feature>
<feature type="transmembrane region" description="Helical" evidence="6">
    <location>
        <begin position="45"/>
        <end position="67"/>
    </location>
</feature>
<feature type="transmembrane region" description="Helical" evidence="6">
    <location>
        <begin position="296"/>
        <end position="318"/>
    </location>
</feature>
<comment type="caution">
    <text evidence="8">The sequence shown here is derived from an EMBL/GenBank/DDBJ whole genome shotgun (WGS) entry which is preliminary data.</text>
</comment>
<evidence type="ECO:0000256" key="6">
    <source>
        <dbReference type="SAM" id="Phobius"/>
    </source>
</evidence>
<feature type="transmembrane region" description="Helical" evidence="6">
    <location>
        <begin position="222"/>
        <end position="243"/>
    </location>
</feature>
<feature type="transmembrane region" description="Helical" evidence="6">
    <location>
        <begin position="264"/>
        <end position="284"/>
    </location>
</feature>
<protein>
    <submittedName>
        <fullName evidence="8">MFS transporter</fullName>
    </submittedName>
</protein>
<dbReference type="PROSITE" id="PS50850">
    <property type="entry name" value="MFS"/>
    <property type="match status" value="1"/>
</dbReference>
<keyword evidence="5 6" id="KW-0472">Membrane</keyword>
<evidence type="ECO:0000313" key="8">
    <source>
        <dbReference type="EMBL" id="GAA2096704.1"/>
    </source>
</evidence>
<evidence type="ECO:0000256" key="1">
    <source>
        <dbReference type="ARBA" id="ARBA00004651"/>
    </source>
</evidence>
<comment type="subcellular location">
    <subcellularLocation>
        <location evidence="1">Cell membrane</location>
        <topology evidence="1">Multi-pass membrane protein</topology>
    </subcellularLocation>
</comment>
<evidence type="ECO:0000256" key="5">
    <source>
        <dbReference type="ARBA" id="ARBA00023136"/>
    </source>
</evidence>
<dbReference type="Gene3D" id="1.20.1250.20">
    <property type="entry name" value="MFS general substrate transporter like domains"/>
    <property type="match status" value="1"/>
</dbReference>
<dbReference type="RefSeq" id="WP_291793312.1">
    <property type="nucleotide sequence ID" value="NZ_BAAAPZ010000006.1"/>
</dbReference>
<dbReference type="PANTHER" id="PTHR42718">
    <property type="entry name" value="MAJOR FACILITATOR SUPERFAMILY MULTIDRUG TRANSPORTER MFSC"/>
    <property type="match status" value="1"/>
</dbReference>
<feature type="transmembrane region" description="Helical" evidence="6">
    <location>
        <begin position="131"/>
        <end position="148"/>
    </location>
</feature>
<evidence type="ECO:0000313" key="9">
    <source>
        <dbReference type="Proteomes" id="UP001500984"/>
    </source>
</evidence>
<feature type="domain" description="Major facilitator superfamily (MFS) profile" evidence="7">
    <location>
        <begin position="10"/>
        <end position="471"/>
    </location>
</feature>
<proteinExistence type="predicted"/>
<feature type="transmembrane region" description="Helical" evidence="6">
    <location>
        <begin position="420"/>
        <end position="442"/>
    </location>
</feature>
<evidence type="ECO:0000256" key="2">
    <source>
        <dbReference type="ARBA" id="ARBA00022448"/>
    </source>
</evidence>
<dbReference type="SUPFAM" id="SSF103473">
    <property type="entry name" value="MFS general substrate transporter"/>
    <property type="match status" value="1"/>
</dbReference>
<dbReference type="Pfam" id="PF07690">
    <property type="entry name" value="MFS_1"/>
    <property type="match status" value="1"/>
</dbReference>
<evidence type="ECO:0000259" key="7">
    <source>
        <dbReference type="PROSITE" id="PS50850"/>
    </source>
</evidence>
<dbReference type="InterPro" id="IPR020846">
    <property type="entry name" value="MFS_dom"/>
</dbReference>
<keyword evidence="3 6" id="KW-0812">Transmembrane</keyword>
<reference evidence="8 9" key="1">
    <citation type="journal article" date="2019" name="Int. J. Syst. Evol. Microbiol.">
        <title>The Global Catalogue of Microorganisms (GCM) 10K type strain sequencing project: providing services to taxonomists for standard genome sequencing and annotation.</title>
        <authorList>
            <consortium name="The Broad Institute Genomics Platform"/>
            <consortium name="The Broad Institute Genome Sequencing Center for Infectious Disease"/>
            <person name="Wu L."/>
            <person name="Ma J."/>
        </authorList>
    </citation>
    <scope>NUCLEOTIDE SEQUENCE [LARGE SCALE GENOMIC DNA]</scope>
    <source>
        <strain evidence="8 9">JCM 15900</strain>
    </source>
</reference>
<gene>
    <name evidence="8" type="ORF">GCM10009823_16970</name>
</gene>
<feature type="transmembrane region" description="Helical" evidence="6">
    <location>
        <begin position="448"/>
        <end position="468"/>
    </location>
</feature>
<keyword evidence="9" id="KW-1185">Reference proteome</keyword>
<dbReference type="Gene3D" id="1.20.1720.10">
    <property type="entry name" value="Multidrug resistance protein D"/>
    <property type="match status" value="1"/>
</dbReference>
<dbReference type="EMBL" id="BAAAPZ010000006">
    <property type="protein sequence ID" value="GAA2096704.1"/>
    <property type="molecule type" value="Genomic_DNA"/>
</dbReference>
<feature type="transmembrane region" description="Helical" evidence="6">
    <location>
        <begin position="325"/>
        <end position="346"/>
    </location>
</feature>
<feature type="transmembrane region" description="Helical" evidence="6">
    <location>
        <begin position="385"/>
        <end position="408"/>
    </location>
</feature>
<name>A0ABN2WSN1_9MICO</name>
<dbReference type="InterPro" id="IPR036259">
    <property type="entry name" value="MFS_trans_sf"/>
</dbReference>
<feature type="transmembrane region" description="Helical" evidence="6">
    <location>
        <begin position="12"/>
        <end position="33"/>
    </location>
</feature>
<dbReference type="PANTHER" id="PTHR42718:SF9">
    <property type="entry name" value="MAJOR FACILITATOR SUPERFAMILY MULTIDRUG TRANSPORTER MFSC"/>
    <property type="match status" value="1"/>
</dbReference>